<dbReference type="Proteomes" id="UP000020492">
    <property type="component" value="Unassembled WGS sequence"/>
</dbReference>
<keyword evidence="2" id="KW-1185">Reference proteome</keyword>
<protein>
    <submittedName>
        <fullName evidence="1">Uncharacterized protein</fullName>
    </submittedName>
</protein>
<name>A0A016QRR6_9DEIO</name>
<dbReference type="AlphaFoldDB" id="A0A016QRR6"/>
<dbReference type="RefSeq" id="WP_034355357.1">
    <property type="nucleotide sequence ID" value="NZ_JHAC01000017.1"/>
</dbReference>
<proteinExistence type="predicted"/>
<dbReference type="OrthoDB" id="359066at2"/>
<sequence length="95" mass="10327">MSAATDPGAPPPLTFRTAPVLALFCPGRALRSPRQRLEPGRLYGVNLGDEWVTVIRRADGLHWRAMRAGDLGSGSRGDLEAYLRSRLEQAKGRAA</sequence>
<reference evidence="1 2" key="1">
    <citation type="submission" date="2014-03" db="EMBL/GenBank/DDBJ databases">
        <title>Draft genome sequence of Deinococcus phoenicis 1P10ME.</title>
        <authorList>
            <person name="Stepanov V.G."/>
            <person name="Vaishampayan P."/>
            <person name="Venkateswaran K."/>
            <person name="Fox G.E."/>
        </authorList>
    </citation>
    <scope>NUCLEOTIDE SEQUENCE [LARGE SCALE GENOMIC DNA]</scope>
    <source>
        <strain evidence="1 2">1P10ME</strain>
    </source>
</reference>
<gene>
    <name evidence="1" type="ORF">DEIPH_ctg017orf0218</name>
</gene>
<organism evidence="1 2">
    <name type="scientific">Deinococcus phoenicis</name>
    <dbReference type="NCBI Taxonomy" id="1476583"/>
    <lineage>
        <taxon>Bacteria</taxon>
        <taxon>Thermotogati</taxon>
        <taxon>Deinococcota</taxon>
        <taxon>Deinococci</taxon>
        <taxon>Deinococcales</taxon>
        <taxon>Deinococcaceae</taxon>
        <taxon>Deinococcus</taxon>
    </lineage>
</organism>
<dbReference type="STRING" id="1476583.DEIPH_ctg017orf0218"/>
<comment type="caution">
    <text evidence="1">The sequence shown here is derived from an EMBL/GenBank/DDBJ whole genome shotgun (WGS) entry which is preliminary data.</text>
</comment>
<dbReference type="PATRIC" id="fig|1476583.3.peg.1204"/>
<dbReference type="EMBL" id="JHAC01000017">
    <property type="protein sequence ID" value="EYB68840.1"/>
    <property type="molecule type" value="Genomic_DNA"/>
</dbReference>
<accession>A0A016QRR6</accession>
<evidence type="ECO:0000313" key="1">
    <source>
        <dbReference type="EMBL" id="EYB68840.1"/>
    </source>
</evidence>
<evidence type="ECO:0000313" key="2">
    <source>
        <dbReference type="Proteomes" id="UP000020492"/>
    </source>
</evidence>